<feature type="domain" description="Metallo-beta-lactamase" evidence="7">
    <location>
        <begin position="501"/>
        <end position="711"/>
    </location>
</feature>
<dbReference type="InterPro" id="IPR035681">
    <property type="entry name" value="ComA-like_MBL"/>
</dbReference>
<feature type="transmembrane region" description="Helical" evidence="6">
    <location>
        <begin position="224"/>
        <end position="247"/>
    </location>
</feature>
<keyword evidence="2" id="KW-1003">Cell membrane</keyword>
<feature type="transmembrane region" description="Helical" evidence="6">
    <location>
        <begin position="408"/>
        <end position="424"/>
    </location>
</feature>
<gene>
    <name evidence="8" type="ORF">EDD69_108139</name>
</gene>
<dbReference type="InterPro" id="IPR004797">
    <property type="entry name" value="Competence_ComEC/Rec2"/>
</dbReference>
<keyword evidence="5 6" id="KW-0472">Membrane</keyword>
<feature type="transmembrane region" description="Helical" evidence="6">
    <location>
        <begin position="318"/>
        <end position="338"/>
    </location>
</feature>
<evidence type="ECO:0000256" key="3">
    <source>
        <dbReference type="ARBA" id="ARBA00022692"/>
    </source>
</evidence>
<keyword evidence="9" id="KW-1185">Reference proteome</keyword>
<dbReference type="NCBIfam" id="TIGR00361">
    <property type="entry name" value="ComEC_Rec2"/>
    <property type="match status" value="1"/>
</dbReference>
<feature type="transmembrane region" description="Helical" evidence="6">
    <location>
        <begin position="382"/>
        <end position="401"/>
    </location>
</feature>
<dbReference type="PANTHER" id="PTHR30619">
    <property type="entry name" value="DNA INTERNALIZATION/COMPETENCE PROTEIN COMEC/REC2"/>
    <property type="match status" value="1"/>
</dbReference>
<comment type="caution">
    <text evidence="8">The sequence shown here is derived from an EMBL/GenBank/DDBJ whole genome shotgun (WGS) entry which is preliminary data.</text>
</comment>
<evidence type="ECO:0000313" key="9">
    <source>
        <dbReference type="Proteomes" id="UP000295658"/>
    </source>
</evidence>
<feature type="transmembrane region" description="Helical" evidence="6">
    <location>
        <begin position="259"/>
        <end position="282"/>
    </location>
</feature>
<dbReference type="Pfam" id="PF00753">
    <property type="entry name" value="Lactamase_B"/>
    <property type="match status" value="1"/>
</dbReference>
<dbReference type="GO" id="GO:0030420">
    <property type="term" value="P:establishment of competence for transformation"/>
    <property type="evidence" value="ECO:0007669"/>
    <property type="project" value="InterPro"/>
</dbReference>
<feature type="transmembrane region" description="Helical" evidence="6">
    <location>
        <begin position="40"/>
        <end position="58"/>
    </location>
</feature>
<keyword evidence="4 6" id="KW-1133">Transmembrane helix</keyword>
<dbReference type="Gene3D" id="3.60.15.10">
    <property type="entry name" value="Ribonuclease Z/Hydroxyacylglutathione hydrolase-like"/>
    <property type="match status" value="1"/>
</dbReference>
<dbReference type="Pfam" id="PF13567">
    <property type="entry name" value="DUF4131"/>
    <property type="match status" value="1"/>
</dbReference>
<dbReference type="PANTHER" id="PTHR30619:SF1">
    <property type="entry name" value="RECOMBINATION PROTEIN 2"/>
    <property type="match status" value="1"/>
</dbReference>
<dbReference type="SMART" id="SM00849">
    <property type="entry name" value="Lactamase_B"/>
    <property type="match status" value="1"/>
</dbReference>
<organism evidence="8 9">
    <name type="scientific">Thermolongibacillus altinsuensis</name>
    <dbReference type="NCBI Taxonomy" id="575256"/>
    <lineage>
        <taxon>Bacteria</taxon>
        <taxon>Bacillati</taxon>
        <taxon>Bacillota</taxon>
        <taxon>Bacilli</taxon>
        <taxon>Bacillales</taxon>
        <taxon>Anoxybacillaceae</taxon>
        <taxon>Thermolongibacillus</taxon>
    </lineage>
</organism>
<dbReference type="Pfam" id="PF03772">
    <property type="entry name" value="Competence"/>
    <property type="match status" value="1"/>
</dbReference>
<feature type="transmembrane region" description="Helical" evidence="6">
    <location>
        <begin position="470"/>
        <end position="488"/>
    </location>
</feature>
<comment type="subcellular location">
    <subcellularLocation>
        <location evidence="1">Cell membrane</location>
        <topology evidence="1">Multi-pass membrane protein</topology>
    </subcellularLocation>
</comment>
<dbReference type="EMBL" id="SLUL01000008">
    <property type="protein sequence ID" value="TCL48881.1"/>
    <property type="molecule type" value="Genomic_DNA"/>
</dbReference>
<evidence type="ECO:0000256" key="1">
    <source>
        <dbReference type="ARBA" id="ARBA00004651"/>
    </source>
</evidence>
<evidence type="ECO:0000256" key="6">
    <source>
        <dbReference type="SAM" id="Phobius"/>
    </source>
</evidence>
<evidence type="ECO:0000256" key="5">
    <source>
        <dbReference type="ARBA" id="ARBA00023136"/>
    </source>
</evidence>
<sequence>MYFAFAAICGIASLLAETAWLAGIGSCLYGLFIILRKRNIFPFCTLVFIVFFALSFVAEQRNVTSFSSNQTSFYVRIISPVQIDGDQLKTTVRSGREKLQLIYRLSSEHEQAQWQRLSIGMNCSFTGQLEKPKRATNPYAFDYQQYLYRQRIHWLVKPNHLDMAHCHRSPLSLIEQLQVARQKGIDYIRAHFPNEASGFVQALIYGERRDIDPSLMSDYQTLGLIHLLAISGLHITLLTGGCFYILIRLGVTRERAGTILIVLLPFYVVVAGGAPSVVRASLMGLFVLIAMKRNFSLSALDAVSLACLVMLAKDPYTLFHIGFQLSFIVSASLILSSSIISKENSTFKQLFLTSLISQLSAWPLLLYHFYEISLLSIPLNVLFVPLYSLLILPLSLFSFFIHLLLPKAGLWIIFLLTKILNITNDVVEMISTIEWFTLSLGRPPVWLVVFYYVVIFFFFVCLEKKVRHRLHWYAFGFVTFLHFAFPFLNPVGEVVMLDVGQGDCIYIELPYRKAVYLIDTGGTFLFSEEKWKKRQNEFDIGEDVVVPFLKAKGVRTLDKLILTHGDYDHVGAAETVLHSLNVRELVVGKRNERNELEQQIVKQAKKQNILVREVGRGDRWKVNDAIFYVLSPNGEEKGTNDGSIVLYVQMGGARWLFTGDLEEGGEQRITSTFSALPVDILKVGHHGSRTSTSQPFLTHIHPTVALISVGRNNRYHHPHGDVIERLQQKRVTIFRTDEHGAIQIRYRKKISTFTTFPP</sequence>
<dbReference type="GO" id="GO:0005886">
    <property type="term" value="C:plasma membrane"/>
    <property type="evidence" value="ECO:0007669"/>
    <property type="project" value="UniProtKB-SubCell"/>
</dbReference>
<evidence type="ECO:0000256" key="2">
    <source>
        <dbReference type="ARBA" id="ARBA00022475"/>
    </source>
</evidence>
<dbReference type="RefSeq" id="WP_285517002.1">
    <property type="nucleotide sequence ID" value="NZ_BSVG01000001.1"/>
</dbReference>
<dbReference type="InterPro" id="IPR052159">
    <property type="entry name" value="Competence_DNA_uptake"/>
</dbReference>
<evidence type="ECO:0000259" key="7">
    <source>
        <dbReference type="SMART" id="SM00849"/>
    </source>
</evidence>
<dbReference type="InterPro" id="IPR001279">
    <property type="entry name" value="Metallo-B-lactamas"/>
</dbReference>
<dbReference type="InterPro" id="IPR036866">
    <property type="entry name" value="RibonucZ/Hydroxyglut_hydro"/>
</dbReference>
<protein>
    <submittedName>
        <fullName evidence="8">Competence protein ComEC</fullName>
    </submittedName>
</protein>
<feature type="transmembrane region" description="Helical" evidence="6">
    <location>
        <begin position="350"/>
        <end position="370"/>
    </location>
</feature>
<dbReference type="InterPro" id="IPR025405">
    <property type="entry name" value="DUF4131"/>
</dbReference>
<keyword evidence="3 6" id="KW-0812">Transmembrane</keyword>
<dbReference type="NCBIfam" id="TIGR00360">
    <property type="entry name" value="ComEC_N-term"/>
    <property type="match status" value="1"/>
</dbReference>
<accession>A0A4R1QFR5</accession>
<dbReference type="AlphaFoldDB" id="A0A4R1QFR5"/>
<dbReference type="InterPro" id="IPR004477">
    <property type="entry name" value="ComEC_N"/>
</dbReference>
<name>A0A4R1QFR5_9BACL</name>
<dbReference type="CDD" id="cd07731">
    <property type="entry name" value="ComA-like_MBL-fold"/>
    <property type="match status" value="1"/>
</dbReference>
<reference evidence="8 9" key="1">
    <citation type="submission" date="2019-03" db="EMBL/GenBank/DDBJ databases">
        <title>Genomic Encyclopedia of Type Strains, Phase IV (KMG-IV): sequencing the most valuable type-strain genomes for metagenomic binning, comparative biology and taxonomic classification.</title>
        <authorList>
            <person name="Goeker M."/>
        </authorList>
    </citation>
    <scope>NUCLEOTIDE SEQUENCE [LARGE SCALE GENOMIC DNA]</scope>
    <source>
        <strain evidence="8 9">DSM 24979</strain>
    </source>
</reference>
<dbReference type="SUPFAM" id="SSF56281">
    <property type="entry name" value="Metallo-hydrolase/oxidoreductase"/>
    <property type="match status" value="1"/>
</dbReference>
<proteinExistence type="predicted"/>
<evidence type="ECO:0000256" key="4">
    <source>
        <dbReference type="ARBA" id="ARBA00022989"/>
    </source>
</evidence>
<feature type="transmembrane region" description="Helical" evidence="6">
    <location>
        <begin position="444"/>
        <end position="463"/>
    </location>
</feature>
<dbReference type="Proteomes" id="UP000295658">
    <property type="component" value="Unassembled WGS sequence"/>
</dbReference>
<evidence type="ECO:0000313" key="8">
    <source>
        <dbReference type="EMBL" id="TCL48881.1"/>
    </source>
</evidence>